<keyword evidence="4" id="KW-1185">Reference proteome</keyword>
<feature type="domain" description="Acyl-CoA thioesterase-like N-terminal HotDog" evidence="1">
    <location>
        <begin position="40"/>
        <end position="117"/>
    </location>
</feature>
<dbReference type="Pfam" id="PF13622">
    <property type="entry name" value="4HBT_3"/>
    <property type="match status" value="1"/>
</dbReference>
<dbReference type="Gene3D" id="2.40.160.210">
    <property type="entry name" value="Acyl-CoA thioesterase, double hotdog domain"/>
    <property type="match status" value="1"/>
</dbReference>
<dbReference type="Pfam" id="PF20789">
    <property type="entry name" value="4HBT_3C"/>
    <property type="match status" value="1"/>
</dbReference>
<evidence type="ECO:0000259" key="1">
    <source>
        <dbReference type="Pfam" id="PF13622"/>
    </source>
</evidence>
<dbReference type="HOGENOM" id="CLU_975468_0_0_5"/>
<evidence type="ECO:0000313" key="3">
    <source>
        <dbReference type="EMBL" id="ADL00753.1"/>
    </source>
</evidence>
<dbReference type="EMBL" id="CP002102">
    <property type="protein sequence ID" value="ADL00753.1"/>
    <property type="molecule type" value="Genomic_DNA"/>
</dbReference>
<evidence type="ECO:0000313" key="4">
    <source>
        <dbReference type="Proteomes" id="UP000002696"/>
    </source>
</evidence>
<gene>
    <name evidence="3" type="ordered locus">Bresu_1441</name>
</gene>
<evidence type="ECO:0000259" key="2">
    <source>
        <dbReference type="Pfam" id="PF20789"/>
    </source>
</evidence>
<protein>
    <submittedName>
        <fullName evidence="3">Thioesterase superfamily protein</fullName>
    </submittedName>
</protein>
<dbReference type="RefSeq" id="WP_013268856.1">
    <property type="nucleotide sequence ID" value="NC_014375.1"/>
</dbReference>
<dbReference type="InParanoid" id="D9QGD7"/>
<dbReference type="eggNOG" id="COG1946">
    <property type="taxonomic scope" value="Bacteria"/>
</dbReference>
<dbReference type="InterPro" id="IPR042171">
    <property type="entry name" value="Acyl-CoA_hotdog"/>
</dbReference>
<proteinExistence type="predicted"/>
<feature type="domain" description="Acyl-CoA thioesterase-like C-terminal" evidence="2">
    <location>
        <begin position="143"/>
        <end position="270"/>
    </location>
</feature>
<reference evidence="4" key="1">
    <citation type="journal article" date="2011" name="J. Bacteriol.">
        <title>Genome sequences of eight morphologically diverse alphaproteobacteria.</title>
        <authorList>
            <consortium name="US DOE Joint Genome Institute"/>
            <person name="Brown P.J."/>
            <person name="Kysela D.T."/>
            <person name="Buechlein A."/>
            <person name="Hemmerich C."/>
            <person name="Brun Y.V."/>
        </authorList>
    </citation>
    <scope>NUCLEOTIDE SEQUENCE [LARGE SCALE GENOMIC DNA]</scope>
    <source>
        <strain evidence="4">ATCC 15264 / DSM 4735 / LMG 14903 / NBRC 16000 / CB 81</strain>
    </source>
</reference>
<dbReference type="BioCyc" id="BSUB633149:G1GM8-1429-MONOMER"/>
<dbReference type="AlphaFoldDB" id="D9QGD7"/>
<dbReference type="KEGG" id="bsb:Bresu_1441"/>
<name>D9QGD7_BRESC</name>
<dbReference type="OrthoDB" id="7202443at2"/>
<dbReference type="InterPro" id="IPR049449">
    <property type="entry name" value="TesB_ACOT8-like_N"/>
</dbReference>
<dbReference type="Proteomes" id="UP000002696">
    <property type="component" value="Chromosome"/>
</dbReference>
<accession>D9QGD7</accession>
<dbReference type="STRING" id="633149.Bresu_1441"/>
<dbReference type="SUPFAM" id="SSF54637">
    <property type="entry name" value="Thioesterase/thiol ester dehydrase-isomerase"/>
    <property type="match status" value="2"/>
</dbReference>
<organism evidence="3 4">
    <name type="scientific">Brevundimonas subvibrioides (strain ATCC 15264 / DSM 4735 / LMG 14903 / NBRC 16000 / CB 81)</name>
    <name type="common">Caulobacter subvibrioides</name>
    <dbReference type="NCBI Taxonomy" id="633149"/>
    <lineage>
        <taxon>Bacteria</taxon>
        <taxon>Pseudomonadati</taxon>
        <taxon>Pseudomonadota</taxon>
        <taxon>Alphaproteobacteria</taxon>
        <taxon>Caulobacterales</taxon>
        <taxon>Caulobacteraceae</taxon>
        <taxon>Brevundimonas</taxon>
    </lineage>
</organism>
<dbReference type="InterPro" id="IPR049450">
    <property type="entry name" value="ACOT8-like_C"/>
</dbReference>
<sequence length="284" mass="30767">MIEQTLEQALTLTPAEPGVLTADIHGDFSNGLISAPPESGFPFGGLIAALSAAAMARGLGLSAPLRTLSVQYMTPARFGQTLAFRPRLLRGGRSASFAGVDAVQGDRLTNHATATFGDDVAGMAMTPLRAPPPLARLQEGGTLTGPLSPRFSQHVDYRFDTGPHILQPDPDRPVVERAWMRTIDGRPLDALGLSFLLDAIYPPAWTALDRPVGMSTVDLRYDFLTDATPELCPEGWAFFEFRMLDFGLGWTVDEAIAWAADGTPLAVSRQRRKLAPVRMPRVER</sequence>
<dbReference type="InterPro" id="IPR029069">
    <property type="entry name" value="HotDog_dom_sf"/>
</dbReference>